<dbReference type="InterPro" id="IPR002137">
    <property type="entry name" value="Beta-lactam_class-D_AS"/>
</dbReference>
<keyword evidence="5 6" id="KW-0046">Antibiotic resistance</keyword>
<dbReference type="RefSeq" id="WP_260192098.1">
    <property type="nucleotide sequence ID" value="NZ_JAFFZE010000014.1"/>
</dbReference>
<dbReference type="InterPro" id="IPR032710">
    <property type="entry name" value="NTF2-like_dom_sf"/>
</dbReference>
<evidence type="ECO:0000256" key="4">
    <source>
        <dbReference type="ARBA" id="ARBA00022801"/>
    </source>
</evidence>
<evidence type="ECO:0000256" key="1">
    <source>
        <dbReference type="ARBA" id="ARBA00007898"/>
    </source>
</evidence>
<dbReference type="Pfam" id="PF00905">
    <property type="entry name" value="Transpeptidase"/>
    <property type="match status" value="1"/>
</dbReference>
<comment type="catalytic activity">
    <reaction evidence="6">
        <text>a beta-lactam + H2O = a substituted beta-amino acid</text>
        <dbReference type="Rhea" id="RHEA:20401"/>
        <dbReference type="ChEBI" id="CHEBI:15377"/>
        <dbReference type="ChEBI" id="CHEBI:35627"/>
        <dbReference type="ChEBI" id="CHEBI:140347"/>
        <dbReference type="EC" id="3.5.2.6"/>
    </reaction>
</comment>
<dbReference type="SUPFAM" id="SSF54427">
    <property type="entry name" value="NTF2-like"/>
    <property type="match status" value="1"/>
</dbReference>
<organism evidence="9 10">
    <name type="scientific">Actinophytocola gossypii</name>
    <dbReference type="NCBI Taxonomy" id="2812003"/>
    <lineage>
        <taxon>Bacteria</taxon>
        <taxon>Bacillati</taxon>
        <taxon>Actinomycetota</taxon>
        <taxon>Actinomycetes</taxon>
        <taxon>Pseudonocardiales</taxon>
        <taxon>Pseudonocardiaceae</taxon>
    </lineage>
</organism>
<keyword evidence="4 6" id="KW-0378">Hydrolase</keyword>
<evidence type="ECO:0000256" key="3">
    <source>
        <dbReference type="ARBA" id="ARBA00022729"/>
    </source>
</evidence>
<dbReference type="PANTHER" id="PTHR30627">
    <property type="entry name" value="PEPTIDOGLYCAN D,D-TRANSPEPTIDASE"/>
    <property type="match status" value="1"/>
</dbReference>
<dbReference type="InterPro" id="IPR036138">
    <property type="entry name" value="PBP_dimer_sf"/>
</dbReference>
<evidence type="ECO:0000256" key="5">
    <source>
        <dbReference type="ARBA" id="ARBA00023251"/>
    </source>
</evidence>
<name>A0ABT2JAT9_9PSEU</name>
<dbReference type="PANTHER" id="PTHR30627:SF24">
    <property type="entry name" value="PENICILLIN-BINDING PROTEIN 4B"/>
    <property type="match status" value="1"/>
</dbReference>
<evidence type="ECO:0000259" key="7">
    <source>
        <dbReference type="Pfam" id="PF00905"/>
    </source>
</evidence>
<dbReference type="Gene3D" id="3.40.710.10">
    <property type="entry name" value="DD-peptidase/beta-lactamase superfamily"/>
    <property type="match status" value="1"/>
</dbReference>
<dbReference type="InterPro" id="IPR050515">
    <property type="entry name" value="Beta-lactam/transpept"/>
</dbReference>
<comment type="similarity">
    <text evidence="1 6">Belongs to the class-D beta-lactamase family.</text>
</comment>
<feature type="domain" description="Penicillin-binding protein transpeptidase" evidence="7">
    <location>
        <begin position="329"/>
        <end position="587"/>
    </location>
</feature>
<keyword evidence="3" id="KW-0732">Signal</keyword>
<dbReference type="SUPFAM" id="SSF56519">
    <property type="entry name" value="Penicillin binding protein dimerisation domain"/>
    <property type="match status" value="1"/>
</dbReference>
<evidence type="ECO:0000256" key="2">
    <source>
        <dbReference type="ARBA" id="ARBA00012865"/>
    </source>
</evidence>
<evidence type="ECO:0000313" key="9">
    <source>
        <dbReference type="EMBL" id="MCT2584689.1"/>
    </source>
</evidence>
<dbReference type="PROSITE" id="PS51257">
    <property type="entry name" value="PROKAR_LIPOPROTEIN"/>
    <property type="match status" value="1"/>
</dbReference>
<protein>
    <recommendedName>
        <fullName evidence="2 6">Beta-lactamase</fullName>
        <ecNumber evidence="2 6">3.5.2.6</ecNumber>
    </recommendedName>
</protein>
<dbReference type="PROSITE" id="PS00337">
    <property type="entry name" value="BETA_LACTAMASE_D"/>
    <property type="match status" value="1"/>
</dbReference>
<dbReference type="SUPFAM" id="SSF56601">
    <property type="entry name" value="beta-lactamase/transpeptidase-like"/>
    <property type="match status" value="1"/>
</dbReference>
<dbReference type="InterPro" id="IPR012338">
    <property type="entry name" value="Beta-lactam/transpept-like"/>
</dbReference>
<evidence type="ECO:0000259" key="8">
    <source>
        <dbReference type="Pfam" id="PF05223"/>
    </source>
</evidence>
<dbReference type="Gene3D" id="3.90.1310.10">
    <property type="entry name" value="Penicillin-binding protein 2a (Domain 2)"/>
    <property type="match status" value="1"/>
</dbReference>
<dbReference type="Proteomes" id="UP001156441">
    <property type="component" value="Unassembled WGS sequence"/>
</dbReference>
<dbReference type="EC" id="3.5.2.6" evidence="2 6"/>
<dbReference type="Pfam" id="PF05223">
    <property type="entry name" value="MecA_N"/>
    <property type="match status" value="1"/>
</dbReference>
<gene>
    <name evidence="9" type="ORF">JT362_16350</name>
</gene>
<comment type="caution">
    <text evidence="9">The sequence shown here is derived from an EMBL/GenBank/DDBJ whole genome shotgun (WGS) entry which is preliminary data.</text>
</comment>
<dbReference type="InterPro" id="IPR001460">
    <property type="entry name" value="PCN-bd_Tpept"/>
</dbReference>
<evidence type="ECO:0000313" key="10">
    <source>
        <dbReference type="Proteomes" id="UP001156441"/>
    </source>
</evidence>
<sequence>MRATSRVILTALLILLLAGCGLFGDSGPQPADVADDYLGAFAAGDNAKAATFTDSPESAEALLDEIREKLAPEKVSAQLGNVATNEDETSTWANFTVKWDFGHGQVWDYGGRMELRAQDDTWRVHWTSSVVHPELAEQQSIAIEHQQPDLAPVLDRDGKLLMSPDQIVYVLFEPEKAGDAPAVAGALASAVSAFDRTITRKTILDGAAKAEAEDPDVPYRVVALRSADYELVKPRIYDLPGVRFTSAPRLLATDKELAPTVLPRVRDVVEEELAGSAGWRVYTTDASGAEVAELHAEPADPADAARVTLSLDVQNAAQAAVAGERTAAMIVAMKASTGELLAVAQNPVADKEGPVALTGRYPPGSTFKIVTTIAAIEAGKVRADQRVGCPPTVTIEGREIPNAGRFDKGTLPLHSAFAFSCNTTFARLATELEPSALTDVARRLGLGADFVMPGATTITGSVPPATDTVERAADGIGQGKVLASPFGMALVTSTVAAGTMPTPTLLAGSTTESDTRDPEPVDPAVLKSMRAMMHEVTQRTPALAAYPDVRGKTGTAQFGDGTHSHGWFAGYRGDLAFAVLVTDAGTSAKAVDVTARFLGGLR</sequence>
<proteinExistence type="inferred from homology"/>
<dbReference type="EMBL" id="JAFFZE010000014">
    <property type="protein sequence ID" value="MCT2584689.1"/>
    <property type="molecule type" value="Genomic_DNA"/>
</dbReference>
<feature type="domain" description="NTF2-like N-terminal transpeptidase" evidence="8">
    <location>
        <begin position="30"/>
        <end position="139"/>
    </location>
</feature>
<keyword evidence="10" id="KW-1185">Reference proteome</keyword>
<reference evidence="9 10" key="1">
    <citation type="submission" date="2021-02" db="EMBL/GenBank/DDBJ databases">
        <title>Actinophytocola xerophila sp. nov., isolated from soil of cotton cropping field.</title>
        <authorList>
            <person name="Huang R."/>
            <person name="Chen X."/>
            <person name="Ge X."/>
            <person name="Liu W."/>
        </authorList>
    </citation>
    <scope>NUCLEOTIDE SEQUENCE [LARGE SCALE GENOMIC DNA]</scope>
    <source>
        <strain evidence="9 10">S1-96</strain>
    </source>
</reference>
<dbReference type="InterPro" id="IPR007887">
    <property type="entry name" value="MecA_N"/>
</dbReference>
<accession>A0ABT2JAT9</accession>
<evidence type="ECO:0000256" key="6">
    <source>
        <dbReference type="RuleBase" id="RU361140"/>
    </source>
</evidence>